<evidence type="ECO:0000313" key="3">
    <source>
        <dbReference type="Proteomes" id="UP000276215"/>
    </source>
</evidence>
<dbReference type="Gene3D" id="1.20.5.110">
    <property type="match status" value="1"/>
</dbReference>
<proteinExistence type="predicted"/>
<sequence>MIFYRPHETWATRVHWRTSLPVGEEIVSIALSESCIVVWTSKAYVRVFRLFGVPFRVYRLKHTLFVVWRERVGGITSLAVKSLIEISSLQTQLAANLATQSAHIDNLVAVSMSTVENVQRGNKELTKARDKTSIGGSQFWRAGAFSGLVFICDWFI</sequence>
<dbReference type="GO" id="GO:0006281">
    <property type="term" value="P:DNA repair"/>
    <property type="evidence" value="ECO:0007669"/>
    <property type="project" value="TreeGrafter"/>
</dbReference>
<dbReference type="EMBL" id="ML120775">
    <property type="protein sequence ID" value="RPA88578.1"/>
    <property type="molecule type" value="Genomic_DNA"/>
</dbReference>
<evidence type="ECO:0000259" key="1">
    <source>
        <dbReference type="Pfam" id="PF12341"/>
    </source>
</evidence>
<evidence type="ECO:0000313" key="2">
    <source>
        <dbReference type="EMBL" id="RPA88578.1"/>
    </source>
</evidence>
<keyword evidence="3" id="KW-1185">Reference proteome</keyword>
<dbReference type="SUPFAM" id="SSF58038">
    <property type="entry name" value="SNARE fusion complex"/>
    <property type="match status" value="1"/>
</dbReference>
<protein>
    <recommendedName>
        <fullName evidence="1">WDHD1/CFT4 second beta-propeller domain-containing protein</fullName>
    </recommendedName>
</protein>
<dbReference type="PANTHER" id="PTHR19932:SF10">
    <property type="entry name" value="WD REPEAT AND HMG-BOX DNA-BINDING PROTEIN 1"/>
    <property type="match status" value="1"/>
</dbReference>
<dbReference type="GO" id="GO:0000278">
    <property type="term" value="P:mitotic cell cycle"/>
    <property type="evidence" value="ECO:0007669"/>
    <property type="project" value="TreeGrafter"/>
</dbReference>
<dbReference type="GO" id="GO:0043596">
    <property type="term" value="C:nuclear replication fork"/>
    <property type="evidence" value="ECO:0007669"/>
    <property type="project" value="TreeGrafter"/>
</dbReference>
<name>A0A3N4IUY4_9PEZI</name>
<dbReference type="STRING" id="1336337.A0A3N4IUY4"/>
<reference evidence="2 3" key="1">
    <citation type="journal article" date="2018" name="Nat. Ecol. Evol.">
        <title>Pezizomycetes genomes reveal the molecular basis of ectomycorrhizal truffle lifestyle.</title>
        <authorList>
            <person name="Murat C."/>
            <person name="Payen T."/>
            <person name="Noel B."/>
            <person name="Kuo A."/>
            <person name="Morin E."/>
            <person name="Chen J."/>
            <person name="Kohler A."/>
            <person name="Krizsan K."/>
            <person name="Balestrini R."/>
            <person name="Da Silva C."/>
            <person name="Montanini B."/>
            <person name="Hainaut M."/>
            <person name="Levati E."/>
            <person name="Barry K.W."/>
            <person name="Belfiori B."/>
            <person name="Cichocki N."/>
            <person name="Clum A."/>
            <person name="Dockter R.B."/>
            <person name="Fauchery L."/>
            <person name="Guy J."/>
            <person name="Iotti M."/>
            <person name="Le Tacon F."/>
            <person name="Lindquist E.A."/>
            <person name="Lipzen A."/>
            <person name="Malagnac F."/>
            <person name="Mello A."/>
            <person name="Molinier V."/>
            <person name="Miyauchi S."/>
            <person name="Poulain J."/>
            <person name="Riccioni C."/>
            <person name="Rubini A."/>
            <person name="Sitrit Y."/>
            <person name="Splivallo R."/>
            <person name="Traeger S."/>
            <person name="Wang M."/>
            <person name="Zifcakova L."/>
            <person name="Wipf D."/>
            <person name="Zambonelli A."/>
            <person name="Paolocci F."/>
            <person name="Nowrousian M."/>
            <person name="Ottonello S."/>
            <person name="Baldrian P."/>
            <person name="Spatafora J.W."/>
            <person name="Henrissat B."/>
            <person name="Nagy L.G."/>
            <person name="Aury J.M."/>
            <person name="Wincker P."/>
            <person name="Grigoriev I.V."/>
            <person name="Bonfante P."/>
            <person name="Martin F.M."/>
        </authorList>
    </citation>
    <scope>NUCLEOTIDE SEQUENCE [LARGE SCALE GENOMIC DNA]</scope>
    <source>
        <strain evidence="2 3">120613-1</strain>
    </source>
</reference>
<dbReference type="PANTHER" id="PTHR19932">
    <property type="entry name" value="WD REPEAT AND HMG-BOX DNA BINDING PROTEIN"/>
    <property type="match status" value="1"/>
</dbReference>
<dbReference type="Proteomes" id="UP000276215">
    <property type="component" value="Unassembled WGS sequence"/>
</dbReference>
<dbReference type="InterPro" id="IPR022100">
    <property type="entry name" value="WDHD1/CFT4_beta-prop_2nd"/>
</dbReference>
<gene>
    <name evidence="2" type="ORF">L873DRAFT_1824310</name>
</gene>
<dbReference type="AlphaFoldDB" id="A0A3N4IUY4"/>
<dbReference type="Pfam" id="PF12341">
    <property type="entry name" value="Mcl1_mid"/>
    <property type="match status" value="1"/>
</dbReference>
<feature type="domain" description="WDHD1/CFT4 second beta-propeller" evidence="1">
    <location>
        <begin position="1"/>
        <end position="63"/>
    </location>
</feature>
<dbReference type="GO" id="GO:0003682">
    <property type="term" value="F:chromatin binding"/>
    <property type="evidence" value="ECO:0007669"/>
    <property type="project" value="TreeGrafter"/>
</dbReference>
<accession>A0A3N4IUY4</accession>
<dbReference type="OrthoDB" id="427368at2759"/>
<organism evidence="2 3">
    <name type="scientific">Choiromyces venosus 120613-1</name>
    <dbReference type="NCBI Taxonomy" id="1336337"/>
    <lineage>
        <taxon>Eukaryota</taxon>
        <taxon>Fungi</taxon>
        <taxon>Dikarya</taxon>
        <taxon>Ascomycota</taxon>
        <taxon>Pezizomycotina</taxon>
        <taxon>Pezizomycetes</taxon>
        <taxon>Pezizales</taxon>
        <taxon>Tuberaceae</taxon>
        <taxon>Choiromyces</taxon>
    </lineage>
</organism>
<dbReference type="GO" id="GO:0006261">
    <property type="term" value="P:DNA-templated DNA replication"/>
    <property type="evidence" value="ECO:0007669"/>
    <property type="project" value="TreeGrafter"/>
</dbReference>